<name>A0ABT0UHN2_9ACTN</name>
<dbReference type="Gene3D" id="3.90.1300.10">
    <property type="entry name" value="Amidase signature (AS) domain"/>
    <property type="match status" value="1"/>
</dbReference>
<dbReference type="PANTHER" id="PTHR11895:SF170">
    <property type="entry name" value="AMIDASE"/>
    <property type="match status" value="1"/>
</dbReference>
<dbReference type="RefSeq" id="WP_250918516.1">
    <property type="nucleotide sequence ID" value="NZ_JAMQAW010000007.1"/>
</dbReference>
<dbReference type="EMBL" id="JAMQAW010000007">
    <property type="protein sequence ID" value="MCM2388162.1"/>
    <property type="molecule type" value="Genomic_DNA"/>
</dbReference>
<accession>A0ABT0UHN2</accession>
<dbReference type="InterPro" id="IPR000120">
    <property type="entry name" value="Amidase"/>
</dbReference>
<comment type="caution">
    <text evidence="2">The sequence shown here is derived from an EMBL/GenBank/DDBJ whole genome shotgun (WGS) entry which is preliminary data.</text>
</comment>
<dbReference type="Proteomes" id="UP001431429">
    <property type="component" value="Unassembled WGS sequence"/>
</dbReference>
<dbReference type="InterPro" id="IPR023631">
    <property type="entry name" value="Amidase_dom"/>
</dbReference>
<dbReference type="Pfam" id="PF01425">
    <property type="entry name" value="Amidase"/>
    <property type="match status" value="1"/>
</dbReference>
<evidence type="ECO:0000259" key="1">
    <source>
        <dbReference type="Pfam" id="PF01425"/>
    </source>
</evidence>
<evidence type="ECO:0000313" key="3">
    <source>
        <dbReference type="Proteomes" id="UP001431429"/>
    </source>
</evidence>
<feature type="domain" description="Amidase" evidence="1">
    <location>
        <begin position="85"/>
        <end position="478"/>
    </location>
</feature>
<keyword evidence="3" id="KW-1185">Reference proteome</keyword>
<dbReference type="InterPro" id="IPR036928">
    <property type="entry name" value="AS_sf"/>
</dbReference>
<organism evidence="2 3">
    <name type="scientific">Streptomyces albipurpureus</name>
    <dbReference type="NCBI Taxonomy" id="2897419"/>
    <lineage>
        <taxon>Bacteria</taxon>
        <taxon>Bacillati</taxon>
        <taxon>Actinomycetota</taxon>
        <taxon>Actinomycetes</taxon>
        <taxon>Kitasatosporales</taxon>
        <taxon>Streptomycetaceae</taxon>
        <taxon>Streptomyces</taxon>
    </lineage>
</organism>
<reference evidence="2" key="1">
    <citation type="submission" date="2022-06" db="EMBL/GenBank/DDBJ databases">
        <title>Genome public.</title>
        <authorList>
            <person name="Sun Q."/>
        </authorList>
    </citation>
    <scope>NUCLEOTIDE SEQUENCE</scope>
    <source>
        <strain evidence="2">CWNU-1</strain>
    </source>
</reference>
<proteinExistence type="predicted"/>
<sequence>MTIKKFTGAELTAVADRWNIDPELIDRLRPAIDRMRATYERVEALATDGLAPEPPAVRVTLANRGADDPHGAWLYRVDEPGPAGTGPMAGRTVTVKESIAVRGVPMTLGSRLMTEFVPGSDAAVVARVRSAGATVLGTSVCEDLCYSGSSFTSVNGPVTNPWDPNRAAGGSTSGAAVLVATGAADYGIGTDHGGSVRNPAAWCGIFGLKPTFGAIDYDGAMPTERTMDHIGVLARHAADLPAFLDAATSRTSYATDYARGITGLRAGVVAEGFGWPDRSDQRVDDRVRESARALASLGLTVCDVSIPLHRHGRDIHLPISIEGGLTTVFESRLQGNNHTDPYHPKFGAAFGEAMAERPQDIPVGGVLALAGATLLRDATNGLVTAYAQGLRRRLYDQIEQALREFDVLVMPTVPMLPHLLPTDAREAAIGTDLPFEMHDNNCVYNLTGHPALSVPCGLVDSLPVGMLLIGRHGEDARLARIGAEFEEAVFRCPAPPTTPAARSTR</sequence>
<dbReference type="PANTHER" id="PTHR11895">
    <property type="entry name" value="TRANSAMIDASE"/>
    <property type="match status" value="1"/>
</dbReference>
<evidence type="ECO:0000313" key="2">
    <source>
        <dbReference type="EMBL" id="MCM2388162.1"/>
    </source>
</evidence>
<gene>
    <name evidence="2" type="ORF">NBG84_07535</name>
</gene>
<dbReference type="SUPFAM" id="SSF75304">
    <property type="entry name" value="Amidase signature (AS) enzymes"/>
    <property type="match status" value="1"/>
</dbReference>
<protein>
    <submittedName>
        <fullName evidence="2">Amidase family protein</fullName>
    </submittedName>
</protein>